<keyword evidence="1 4" id="KW-0349">Heme</keyword>
<evidence type="ECO:0000256" key="2">
    <source>
        <dbReference type="ARBA" id="ARBA00022723"/>
    </source>
</evidence>
<dbReference type="GO" id="GO:0020037">
    <property type="term" value="F:heme binding"/>
    <property type="evidence" value="ECO:0007669"/>
    <property type="project" value="InterPro"/>
</dbReference>
<evidence type="ECO:0000259" key="5">
    <source>
        <dbReference type="PROSITE" id="PS51007"/>
    </source>
</evidence>
<dbReference type="GO" id="GO:0046872">
    <property type="term" value="F:metal ion binding"/>
    <property type="evidence" value="ECO:0007669"/>
    <property type="project" value="UniProtKB-KW"/>
</dbReference>
<evidence type="ECO:0000256" key="4">
    <source>
        <dbReference type="PROSITE-ProRule" id="PRU00433"/>
    </source>
</evidence>
<dbReference type="GO" id="GO:0009055">
    <property type="term" value="F:electron transfer activity"/>
    <property type="evidence" value="ECO:0007669"/>
    <property type="project" value="InterPro"/>
</dbReference>
<dbReference type="InterPro" id="IPR009056">
    <property type="entry name" value="Cyt_c-like_dom"/>
</dbReference>
<evidence type="ECO:0000256" key="3">
    <source>
        <dbReference type="ARBA" id="ARBA00023004"/>
    </source>
</evidence>
<reference evidence="6 7" key="1">
    <citation type="submission" date="2016-11" db="EMBL/GenBank/DDBJ databases">
        <authorList>
            <person name="Jaros S."/>
            <person name="Januszkiewicz K."/>
            <person name="Wedrychowicz H."/>
        </authorList>
    </citation>
    <scope>NUCLEOTIDE SEQUENCE [LARGE SCALE GENOMIC DNA]</scope>
    <source>
        <strain evidence="6 7">DSM 25660</strain>
    </source>
</reference>
<dbReference type="EMBL" id="FQVQ01000023">
    <property type="protein sequence ID" value="SHF83602.1"/>
    <property type="molecule type" value="Genomic_DNA"/>
</dbReference>
<name>A0A1M5EX80_9FLAO</name>
<proteinExistence type="predicted"/>
<gene>
    <name evidence="6" type="ORF">SAMN05444377_1236</name>
</gene>
<feature type="domain" description="Cytochrome c" evidence="5">
    <location>
        <begin position="8"/>
        <end position="101"/>
    </location>
</feature>
<keyword evidence="3 4" id="KW-0408">Iron</keyword>
<protein>
    <submittedName>
        <fullName evidence="6">Cytochrome C oxidase, cbb3-type, subunit III</fullName>
    </submittedName>
</protein>
<dbReference type="InterPro" id="IPR036909">
    <property type="entry name" value="Cyt_c-like_dom_sf"/>
</dbReference>
<evidence type="ECO:0000256" key="1">
    <source>
        <dbReference type="ARBA" id="ARBA00022617"/>
    </source>
</evidence>
<dbReference type="Gene3D" id="1.10.760.10">
    <property type="entry name" value="Cytochrome c-like domain"/>
    <property type="match status" value="1"/>
</dbReference>
<dbReference type="SUPFAM" id="SSF46626">
    <property type="entry name" value="Cytochrome c"/>
    <property type="match status" value="1"/>
</dbReference>
<dbReference type="STRING" id="1124188.SAMN05444377_1236"/>
<dbReference type="Proteomes" id="UP000184147">
    <property type="component" value="Unassembled WGS sequence"/>
</dbReference>
<evidence type="ECO:0000313" key="6">
    <source>
        <dbReference type="EMBL" id="SHF83602.1"/>
    </source>
</evidence>
<keyword evidence="7" id="KW-1185">Reference proteome</keyword>
<sequence>MKTTQVDGKYNLGKRIYEKDCASCHDKKMIEYATAPPLGGITKRREKNWLYNYTRNSSKMYSDGDTIALKLRSGNFGLMPSFPNLNDTKLDAVYYYIEKEYQKNKSQKTD</sequence>
<evidence type="ECO:0000313" key="7">
    <source>
        <dbReference type="Proteomes" id="UP000184147"/>
    </source>
</evidence>
<dbReference type="Pfam" id="PF00034">
    <property type="entry name" value="Cytochrom_C"/>
    <property type="match status" value="1"/>
</dbReference>
<organism evidence="6 7">
    <name type="scientific">Flavobacterium fontis</name>
    <dbReference type="NCBI Taxonomy" id="1124188"/>
    <lineage>
        <taxon>Bacteria</taxon>
        <taxon>Pseudomonadati</taxon>
        <taxon>Bacteroidota</taxon>
        <taxon>Flavobacteriia</taxon>
        <taxon>Flavobacteriales</taxon>
        <taxon>Flavobacteriaceae</taxon>
        <taxon>Flavobacterium</taxon>
    </lineage>
</organism>
<dbReference type="AlphaFoldDB" id="A0A1M5EX80"/>
<dbReference type="PROSITE" id="PS51007">
    <property type="entry name" value="CYTC"/>
    <property type="match status" value="1"/>
</dbReference>
<keyword evidence="2 4" id="KW-0479">Metal-binding</keyword>
<accession>A0A1M5EX80</accession>